<evidence type="ECO:0000259" key="2">
    <source>
        <dbReference type="PROSITE" id="PS51733"/>
    </source>
</evidence>
<proteinExistence type="predicted"/>
<dbReference type="Proteomes" id="UP001139089">
    <property type="component" value="Unassembled WGS sequence"/>
</dbReference>
<gene>
    <name evidence="3" type="ORF">LRX75_12350</name>
</gene>
<evidence type="ECO:0000313" key="4">
    <source>
        <dbReference type="Proteomes" id="UP001139089"/>
    </source>
</evidence>
<name>A0A9X1T0R5_9HYPH</name>
<organism evidence="3 4">
    <name type="scientific">Rhizobium quercicola</name>
    <dbReference type="NCBI Taxonomy" id="2901226"/>
    <lineage>
        <taxon>Bacteria</taxon>
        <taxon>Pseudomonadati</taxon>
        <taxon>Pseudomonadota</taxon>
        <taxon>Alphaproteobacteria</taxon>
        <taxon>Hyphomicrobiales</taxon>
        <taxon>Rhizobiaceae</taxon>
        <taxon>Rhizobium/Agrobacterium group</taxon>
        <taxon>Rhizobium</taxon>
    </lineage>
</organism>
<evidence type="ECO:0000313" key="3">
    <source>
        <dbReference type="EMBL" id="MCD7109826.1"/>
    </source>
</evidence>
<reference evidence="3" key="1">
    <citation type="submission" date="2021-12" db="EMBL/GenBank/DDBJ databases">
        <authorList>
            <person name="Li Y."/>
        </authorList>
    </citation>
    <scope>NUCLEOTIDE SEQUENCE</scope>
    <source>
        <strain evidence="3">DKSPLA3</strain>
    </source>
</reference>
<feature type="region of interest" description="Disordered" evidence="1">
    <location>
        <begin position="73"/>
        <end position="97"/>
    </location>
</feature>
<accession>A0A9X1T0R5</accession>
<sequence>MQITLNIDDDVFATAKKVAERQKRPVASVISEMARRGMESEHRLVLRHGRPVLVAPENGEVVTLGQIRQIQDEMDDEEVREANDFSAGRQPPDRTGR</sequence>
<dbReference type="RefSeq" id="WP_231814746.1">
    <property type="nucleotide sequence ID" value="NZ_JAJOZR010000007.1"/>
</dbReference>
<dbReference type="InterPro" id="IPR004143">
    <property type="entry name" value="BPL_LPL_catalytic"/>
</dbReference>
<dbReference type="AlphaFoldDB" id="A0A9X1T0R5"/>
<protein>
    <submittedName>
        <fullName evidence="3">CopG family transcriptional regulator</fullName>
    </submittedName>
</protein>
<dbReference type="PROSITE" id="PS51733">
    <property type="entry name" value="BPL_LPL_CATALYTIC"/>
    <property type="match status" value="1"/>
</dbReference>
<comment type="caution">
    <text evidence="3">The sequence shown here is derived from an EMBL/GenBank/DDBJ whole genome shotgun (WGS) entry which is preliminary data.</text>
</comment>
<feature type="domain" description="BPL/LPL catalytic" evidence="2">
    <location>
        <begin position="47"/>
        <end position="97"/>
    </location>
</feature>
<keyword evidence="4" id="KW-1185">Reference proteome</keyword>
<evidence type="ECO:0000256" key="1">
    <source>
        <dbReference type="SAM" id="MobiDB-lite"/>
    </source>
</evidence>
<dbReference type="EMBL" id="JAJOZR010000007">
    <property type="protein sequence ID" value="MCD7109826.1"/>
    <property type="molecule type" value="Genomic_DNA"/>
</dbReference>